<protein>
    <submittedName>
        <fullName evidence="2">Uncharacterized protein</fullName>
    </submittedName>
</protein>
<feature type="region of interest" description="Disordered" evidence="1">
    <location>
        <begin position="1"/>
        <end position="30"/>
    </location>
</feature>
<comment type="caution">
    <text evidence="2">The sequence shown here is derived from an EMBL/GenBank/DDBJ whole genome shotgun (WGS) entry which is preliminary data.</text>
</comment>
<dbReference type="EMBL" id="QBIY01013168">
    <property type="protein sequence ID" value="RXN10896.1"/>
    <property type="molecule type" value="Genomic_DNA"/>
</dbReference>
<dbReference type="EMBL" id="QBIY01009967">
    <property type="protein sequence ID" value="RXN35961.1"/>
    <property type="molecule type" value="Genomic_DNA"/>
</dbReference>
<sequence length="78" mass="8508">MMLEPSDEPRDQPSSAENGGVLEKGLSSGDPGHRYIEMVYGENVACKLCDLLAEVQYVLPSLRVVWQRGAGSQRALMA</sequence>
<dbReference type="AlphaFoldDB" id="A0A498LUU2"/>
<reference evidence="2 4" key="1">
    <citation type="submission" date="2018-03" db="EMBL/GenBank/DDBJ databases">
        <title>Draft genome sequence of Rohu Carp (Labeo rohita).</title>
        <authorList>
            <person name="Das P."/>
            <person name="Kushwaha B."/>
            <person name="Joshi C.G."/>
            <person name="Kumar D."/>
            <person name="Nagpure N.S."/>
            <person name="Sahoo L."/>
            <person name="Das S.P."/>
            <person name="Bit A."/>
            <person name="Patnaik S."/>
            <person name="Meher P.K."/>
            <person name="Jayasankar P."/>
            <person name="Koringa P.G."/>
            <person name="Patel N.V."/>
            <person name="Hinsu A.T."/>
            <person name="Kumar R."/>
            <person name="Pandey M."/>
            <person name="Agarwal S."/>
            <person name="Srivastava S."/>
            <person name="Singh M."/>
            <person name="Iquebal M.A."/>
            <person name="Jaiswal S."/>
            <person name="Angadi U.B."/>
            <person name="Kumar N."/>
            <person name="Raza M."/>
            <person name="Shah T.M."/>
            <person name="Rai A."/>
            <person name="Jena J.K."/>
        </authorList>
    </citation>
    <scope>NUCLEOTIDE SEQUENCE [LARGE SCALE GENOMIC DNA]</scope>
    <source>
        <strain evidence="2">DASCIFA01</strain>
        <tissue evidence="2">Testis</tissue>
    </source>
</reference>
<keyword evidence="4" id="KW-1185">Reference proteome</keyword>
<organism evidence="2 4">
    <name type="scientific">Labeo rohita</name>
    <name type="common">Indian major carp</name>
    <name type="synonym">Cyprinus rohita</name>
    <dbReference type="NCBI Taxonomy" id="84645"/>
    <lineage>
        <taxon>Eukaryota</taxon>
        <taxon>Metazoa</taxon>
        <taxon>Chordata</taxon>
        <taxon>Craniata</taxon>
        <taxon>Vertebrata</taxon>
        <taxon>Euteleostomi</taxon>
        <taxon>Actinopterygii</taxon>
        <taxon>Neopterygii</taxon>
        <taxon>Teleostei</taxon>
        <taxon>Ostariophysi</taxon>
        <taxon>Cypriniformes</taxon>
        <taxon>Cyprinidae</taxon>
        <taxon>Labeoninae</taxon>
        <taxon>Labeonini</taxon>
        <taxon>Labeo</taxon>
    </lineage>
</organism>
<evidence type="ECO:0000313" key="4">
    <source>
        <dbReference type="Proteomes" id="UP000290572"/>
    </source>
</evidence>
<gene>
    <name evidence="3" type="ORF">ROHU_003380</name>
    <name evidence="2" type="ORF">ROHU_010777</name>
</gene>
<accession>A0A498LUU2</accession>
<evidence type="ECO:0000313" key="2">
    <source>
        <dbReference type="EMBL" id="RXN10896.1"/>
    </source>
</evidence>
<evidence type="ECO:0000256" key="1">
    <source>
        <dbReference type="SAM" id="MobiDB-lite"/>
    </source>
</evidence>
<name>A0A498LUU2_LABRO</name>
<dbReference type="Proteomes" id="UP000290572">
    <property type="component" value="Unassembled WGS sequence"/>
</dbReference>
<evidence type="ECO:0000313" key="3">
    <source>
        <dbReference type="EMBL" id="RXN35961.1"/>
    </source>
</evidence>
<proteinExistence type="predicted"/>